<accession>T1BXK1</accession>
<reference evidence="1" key="1">
    <citation type="submission" date="2013-08" db="EMBL/GenBank/DDBJ databases">
        <authorList>
            <person name="Mendez C."/>
            <person name="Richter M."/>
            <person name="Ferrer M."/>
            <person name="Sanchez J."/>
        </authorList>
    </citation>
    <scope>NUCLEOTIDE SEQUENCE</scope>
</reference>
<organism evidence="1">
    <name type="scientific">mine drainage metagenome</name>
    <dbReference type="NCBI Taxonomy" id="410659"/>
    <lineage>
        <taxon>unclassified sequences</taxon>
        <taxon>metagenomes</taxon>
        <taxon>ecological metagenomes</taxon>
    </lineage>
</organism>
<dbReference type="InterPro" id="IPR043519">
    <property type="entry name" value="NT_sf"/>
</dbReference>
<evidence type="ECO:0000313" key="1">
    <source>
        <dbReference type="EMBL" id="EQD58575.1"/>
    </source>
</evidence>
<proteinExistence type="predicted"/>
<sequence>MLLDELRLNKYRIEALAQQYGAQHVRVFGSVARREERPDS</sequence>
<comment type="caution">
    <text evidence="1">The sequence shown here is derived from an EMBL/GenBank/DDBJ whole genome shotgun (WGS) entry which is preliminary data.</text>
</comment>
<feature type="non-terminal residue" evidence="1">
    <location>
        <position position="40"/>
    </location>
</feature>
<dbReference type="Gene3D" id="3.30.460.10">
    <property type="entry name" value="Beta Polymerase, domain 2"/>
    <property type="match status" value="1"/>
</dbReference>
<name>T1BXK1_9ZZZZ</name>
<protein>
    <submittedName>
        <fullName evidence="1">DNA polymerase beta domain-containing protein region</fullName>
    </submittedName>
</protein>
<dbReference type="AlphaFoldDB" id="T1BXK1"/>
<gene>
    <name evidence="1" type="ORF">B1A_10742</name>
</gene>
<reference evidence="1" key="2">
    <citation type="journal article" date="2014" name="ISME J.">
        <title>Microbial stratification in low pH oxic and suboxic macroscopic growths along an acid mine drainage.</title>
        <authorList>
            <person name="Mendez-Garcia C."/>
            <person name="Mesa V."/>
            <person name="Sprenger R.R."/>
            <person name="Richter M."/>
            <person name="Diez M.S."/>
            <person name="Solano J."/>
            <person name="Bargiela R."/>
            <person name="Golyshina O.V."/>
            <person name="Manteca A."/>
            <person name="Ramos J.L."/>
            <person name="Gallego J.R."/>
            <person name="Llorente I."/>
            <person name="Martins Dos Santos V.A."/>
            <person name="Jensen O.N."/>
            <person name="Pelaez A.I."/>
            <person name="Sanchez J."/>
            <person name="Ferrer M."/>
        </authorList>
    </citation>
    <scope>NUCLEOTIDE SEQUENCE</scope>
</reference>
<dbReference type="SUPFAM" id="SSF81301">
    <property type="entry name" value="Nucleotidyltransferase"/>
    <property type="match status" value="1"/>
</dbReference>
<dbReference type="EMBL" id="AUZX01007653">
    <property type="protein sequence ID" value="EQD58575.1"/>
    <property type="molecule type" value="Genomic_DNA"/>
</dbReference>